<comment type="caution">
    <text evidence="8">The sequence shown here is derived from an EMBL/GenBank/DDBJ whole genome shotgun (WGS) entry which is preliminary data.</text>
</comment>
<evidence type="ECO:0000256" key="5">
    <source>
        <dbReference type="ARBA" id="ARBA00022989"/>
    </source>
</evidence>
<protein>
    <submittedName>
        <fullName evidence="8">Glycine betaine transporter OpuD</fullName>
    </submittedName>
</protein>
<dbReference type="RefSeq" id="WP_052000828.1">
    <property type="nucleotide sequence ID" value="NZ_BAVS01000043.1"/>
</dbReference>
<keyword evidence="2" id="KW-0813">Transport</keyword>
<keyword evidence="5 7" id="KW-1133">Transmembrane helix</keyword>
<dbReference type="EMBL" id="BAVS01000043">
    <property type="protein sequence ID" value="GAE95192.1"/>
    <property type="molecule type" value="Genomic_DNA"/>
</dbReference>
<feature type="transmembrane region" description="Helical" evidence="7">
    <location>
        <begin position="12"/>
        <end position="31"/>
    </location>
</feature>
<name>W4VPR0_9BACI</name>
<evidence type="ECO:0000256" key="2">
    <source>
        <dbReference type="ARBA" id="ARBA00022448"/>
    </source>
</evidence>
<evidence type="ECO:0000256" key="7">
    <source>
        <dbReference type="SAM" id="Phobius"/>
    </source>
</evidence>
<keyword evidence="3" id="KW-1003">Cell membrane</keyword>
<accession>W4VPR0</accession>
<gene>
    <name evidence="8" type="ORF">JCM21714_4406</name>
</gene>
<dbReference type="Pfam" id="PF02028">
    <property type="entry name" value="BCCT"/>
    <property type="match status" value="1"/>
</dbReference>
<dbReference type="AlphaFoldDB" id="W4VPR0"/>
<keyword evidence="4 7" id="KW-0812">Transmembrane</keyword>
<keyword evidence="9" id="KW-1185">Reference proteome</keyword>
<sequence>MHSKDKLNEKVGKIGIVFITSAILVAIFVLWGGAFSPSSLNAAANSGLEWMITNFGWFYMLITA</sequence>
<evidence type="ECO:0000256" key="6">
    <source>
        <dbReference type="ARBA" id="ARBA00023136"/>
    </source>
</evidence>
<reference evidence="8 9" key="1">
    <citation type="journal article" date="2014" name="Genome Announc.">
        <title>Draft Genome Sequence of the Boron-Tolerant and Moderately Halotolerant Bacterium Gracilibacillus boraciitolerans JCM 21714T.</title>
        <authorList>
            <person name="Ahmed I."/>
            <person name="Oshima K."/>
            <person name="Suda W."/>
            <person name="Kitamura K."/>
            <person name="Iida T."/>
            <person name="Ohmori Y."/>
            <person name="Fujiwara T."/>
            <person name="Hattori M."/>
            <person name="Ohkuma M."/>
        </authorList>
    </citation>
    <scope>NUCLEOTIDE SEQUENCE [LARGE SCALE GENOMIC DNA]</scope>
    <source>
        <strain evidence="8 9">JCM 21714</strain>
    </source>
</reference>
<organism evidence="8 9">
    <name type="scientific">Gracilibacillus boraciitolerans JCM 21714</name>
    <dbReference type="NCBI Taxonomy" id="1298598"/>
    <lineage>
        <taxon>Bacteria</taxon>
        <taxon>Bacillati</taxon>
        <taxon>Bacillota</taxon>
        <taxon>Bacilli</taxon>
        <taxon>Bacillales</taxon>
        <taxon>Bacillaceae</taxon>
        <taxon>Gracilibacillus</taxon>
    </lineage>
</organism>
<dbReference type="GO" id="GO:0005886">
    <property type="term" value="C:plasma membrane"/>
    <property type="evidence" value="ECO:0007669"/>
    <property type="project" value="UniProtKB-SubCell"/>
</dbReference>
<dbReference type="OrthoDB" id="9775735at2"/>
<evidence type="ECO:0000256" key="3">
    <source>
        <dbReference type="ARBA" id="ARBA00022475"/>
    </source>
</evidence>
<evidence type="ECO:0000313" key="9">
    <source>
        <dbReference type="Proteomes" id="UP000019102"/>
    </source>
</evidence>
<dbReference type="GO" id="GO:0022857">
    <property type="term" value="F:transmembrane transporter activity"/>
    <property type="evidence" value="ECO:0007669"/>
    <property type="project" value="InterPro"/>
</dbReference>
<proteinExistence type="predicted"/>
<dbReference type="eggNOG" id="COG1292">
    <property type="taxonomic scope" value="Bacteria"/>
</dbReference>
<evidence type="ECO:0000256" key="4">
    <source>
        <dbReference type="ARBA" id="ARBA00022692"/>
    </source>
</evidence>
<evidence type="ECO:0000256" key="1">
    <source>
        <dbReference type="ARBA" id="ARBA00004651"/>
    </source>
</evidence>
<dbReference type="Proteomes" id="UP000019102">
    <property type="component" value="Unassembled WGS sequence"/>
</dbReference>
<keyword evidence="6 7" id="KW-0472">Membrane</keyword>
<evidence type="ECO:0000313" key="8">
    <source>
        <dbReference type="EMBL" id="GAE95192.1"/>
    </source>
</evidence>
<comment type="subcellular location">
    <subcellularLocation>
        <location evidence="1">Cell membrane</location>
        <topology evidence="1">Multi-pass membrane protein</topology>
    </subcellularLocation>
</comment>
<dbReference type="InterPro" id="IPR000060">
    <property type="entry name" value="BCCT_transptr"/>
</dbReference>